<name>A0AA97F9Q3_9SPHN</name>
<dbReference type="PANTHER" id="PTHR43547">
    <property type="entry name" value="TWO-COMPONENT HISTIDINE KINASE"/>
    <property type="match status" value="1"/>
</dbReference>
<evidence type="ECO:0000256" key="4">
    <source>
        <dbReference type="SAM" id="MobiDB-lite"/>
    </source>
</evidence>
<feature type="transmembrane region" description="Helical" evidence="5">
    <location>
        <begin position="65"/>
        <end position="86"/>
    </location>
</feature>
<gene>
    <name evidence="7" type="primary">prsK</name>
    <name evidence="7" type="ORF">RB602_07320</name>
</gene>
<evidence type="ECO:0000256" key="5">
    <source>
        <dbReference type="SAM" id="Phobius"/>
    </source>
</evidence>
<dbReference type="InterPro" id="IPR029016">
    <property type="entry name" value="GAF-like_dom_sf"/>
</dbReference>
<evidence type="ECO:0000256" key="1">
    <source>
        <dbReference type="ARBA" id="ARBA00000085"/>
    </source>
</evidence>
<dbReference type="PROSITE" id="PS50109">
    <property type="entry name" value="HIS_KIN"/>
    <property type="match status" value="1"/>
</dbReference>
<dbReference type="Gene3D" id="3.30.565.10">
    <property type="entry name" value="Histidine kinase-like ATPase, C-terminal domain"/>
    <property type="match status" value="1"/>
</dbReference>
<keyword evidence="7" id="KW-0418">Kinase</keyword>
<keyword evidence="8" id="KW-1185">Reference proteome</keyword>
<dbReference type="InterPro" id="IPR036890">
    <property type="entry name" value="HATPase_C_sf"/>
</dbReference>
<feature type="domain" description="Histidine kinase" evidence="6">
    <location>
        <begin position="484"/>
        <end position="688"/>
    </location>
</feature>
<dbReference type="AlphaFoldDB" id="A0AA97F9Q3"/>
<dbReference type="PANTHER" id="PTHR43547:SF2">
    <property type="entry name" value="HYBRID SIGNAL TRANSDUCTION HISTIDINE KINASE C"/>
    <property type="match status" value="1"/>
</dbReference>
<proteinExistence type="predicted"/>
<dbReference type="Gene3D" id="3.30.450.40">
    <property type="match status" value="1"/>
</dbReference>
<accession>A0AA97F9Q3</accession>
<dbReference type="PRINTS" id="PR00344">
    <property type="entry name" value="BCTRLSENSOR"/>
</dbReference>
<dbReference type="KEGG" id="acoa:RB602_07320"/>
<evidence type="ECO:0000256" key="3">
    <source>
        <dbReference type="ARBA" id="ARBA00022553"/>
    </source>
</evidence>
<keyword evidence="5" id="KW-0812">Transmembrane</keyword>
<dbReference type="InterPro" id="IPR014265">
    <property type="entry name" value="XrtA/PrsK"/>
</dbReference>
<dbReference type="Pfam" id="PF02518">
    <property type="entry name" value="HATPase_c"/>
    <property type="match status" value="1"/>
</dbReference>
<dbReference type="SMART" id="SM00387">
    <property type="entry name" value="HATPase_c"/>
    <property type="match status" value="1"/>
</dbReference>
<feature type="transmembrane region" description="Helical" evidence="5">
    <location>
        <begin position="236"/>
        <end position="257"/>
    </location>
</feature>
<evidence type="ECO:0000259" key="6">
    <source>
        <dbReference type="PROSITE" id="PS50109"/>
    </source>
</evidence>
<evidence type="ECO:0000256" key="2">
    <source>
        <dbReference type="ARBA" id="ARBA00012438"/>
    </source>
</evidence>
<evidence type="ECO:0000313" key="7">
    <source>
        <dbReference type="EMBL" id="WOE76516.1"/>
    </source>
</evidence>
<dbReference type="Proteomes" id="UP001302429">
    <property type="component" value="Chromosome"/>
</dbReference>
<comment type="catalytic activity">
    <reaction evidence="1">
        <text>ATP + protein L-histidine = ADP + protein N-phospho-L-histidine.</text>
        <dbReference type="EC" id="2.7.13.3"/>
    </reaction>
</comment>
<protein>
    <recommendedName>
        <fullName evidence="2">histidine kinase</fullName>
        <ecNumber evidence="2">2.7.13.3</ecNumber>
    </recommendedName>
</protein>
<dbReference type="RefSeq" id="WP_317084277.1">
    <property type="nucleotide sequence ID" value="NZ_CP136594.1"/>
</dbReference>
<dbReference type="SUPFAM" id="SSF55874">
    <property type="entry name" value="ATPase domain of HSP90 chaperone/DNA topoisomerase II/histidine kinase"/>
    <property type="match status" value="1"/>
</dbReference>
<sequence length="719" mass="79759">MDLASFLGLAGFLGHLLAALLHGGLAIWLSRNLRIQRSAQVPLIIALGLLSFWALAVAWEGPQASISLFVETVRNGALLFLMFQLLRSDDSLRQPPTVHALYAVLAGVLALQPVFDGIVLSFGAELAPPLLFYASTILRMIFAVGALVLVHNLYSISAPQTRFAIRLPMAGLAVLWFFDLNLYAVAYLLYELPVELLALRGVIVACLMPVFALAAKRNGEWKIQLSRTVAFHSFSLIAIGLYLLAMALVVQLLSYFVADYARLTQVGLVFGASLAALVLLPSNSFRAWFKVKIAKHFFQHRYDYRSEWMRFADTMSAREQDASSLHSRIIQAVADITDSNAGLLLTPDESGRFMLQERWNWPMLEVPAPACTGTTANFFATSGFIVELDNVRGDDADDVQKAAIADWMVEDKRIWVIVPLIHFEKLEGLVILGRPTLNRTLDWEDLDMLRVVGRQAASYVAEQRGQNALLESRQFEDFNRRFAFVVHDIKNIVSQLALLSRNAEKHADKPEFREDMVETLQGTVAKLNATLTRLTNYRKSQDTIIAPFDVKALVKSVAKQKSAPGHKVQVLMGDVMTISGDKAALEQVLLHLVQNALDASRDNAQPVMLKWSPSGIYGYIEIVDHGTGMSAEFIRTSLFKPFVSTKDGGFGIGAFEAKSLIEAMGGHLNVESREGMGTRMIIRLPLALDQHDDLIKVDNSRKSKTKDHNPDRKKIGAGR</sequence>
<keyword evidence="3" id="KW-0597">Phosphoprotein</keyword>
<dbReference type="EMBL" id="CP136594">
    <property type="protein sequence ID" value="WOE76516.1"/>
    <property type="molecule type" value="Genomic_DNA"/>
</dbReference>
<keyword evidence="7" id="KW-0808">Transferase</keyword>
<feature type="transmembrane region" description="Helical" evidence="5">
    <location>
        <begin position="6"/>
        <end position="29"/>
    </location>
</feature>
<dbReference type="InterPro" id="IPR005467">
    <property type="entry name" value="His_kinase_dom"/>
</dbReference>
<feature type="transmembrane region" description="Helical" evidence="5">
    <location>
        <begin position="98"/>
        <end position="124"/>
    </location>
</feature>
<keyword evidence="5" id="KW-1133">Transmembrane helix</keyword>
<dbReference type="GO" id="GO:0000155">
    <property type="term" value="F:phosphorelay sensor kinase activity"/>
    <property type="evidence" value="ECO:0007669"/>
    <property type="project" value="TreeGrafter"/>
</dbReference>
<feature type="transmembrane region" description="Helical" evidence="5">
    <location>
        <begin position="41"/>
        <end position="59"/>
    </location>
</feature>
<feature type="transmembrane region" description="Helical" evidence="5">
    <location>
        <begin position="170"/>
        <end position="190"/>
    </location>
</feature>
<evidence type="ECO:0000313" key="8">
    <source>
        <dbReference type="Proteomes" id="UP001302429"/>
    </source>
</evidence>
<dbReference type="NCBIfam" id="TIGR02916">
    <property type="entry name" value="PEP_his_kin"/>
    <property type="match status" value="1"/>
</dbReference>
<reference evidence="7 8" key="1">
    <citation type="submission" date="2023-10" db="EMBL/GenBank/DDBJ databases">
        <title>Complete genome sequence of a Sphingomonadaceae bacterium.</title>
        <authorList>
            <person name="Yan C."/>
        </authorList>
    </citation>
    <scope>NUCLEOTIDE SEQUENCE [LARGE SCALE GENOMIC DNA]</scope>
    <source>
        <strain evidence="7 8">SCSIO 66989</strain>
    </source>
</reference>
<dbReference type="InterPro" id="IPR004358">
    <property type="entry name" value="Sig_transdc_His_kin-like_C"/>
</dbReference>
<feature type="transmembrane region" description="Helical" evidence="5">
    <location>
        <begin position="196"/>
        <end position="215"/>
    </location>
</feature>
<dbReference type="EC" id="2.7.13.3" evidence="2"/>
<dbReference type="SUPFAM" id="SSF55781">
    <property type="entry name" value="GAF domain-like"/>
    <property type="match status" value="1"/>
</dbReference>
<dbReference type="InterPro" id="IPR003594">
    <property type="entry name" value="HATPase_dom"/>
</dbReference>
<organism evidence="7 8">
    <name type="scientific">Alterisphingorhabdus coralli</name>
    <dbReference type="NCBI Taxonomy" id="3071408"/>
    <lineage>
        <taxon>Bacteria</taxon>
        <taxon>Pseudomonadati</taxon>
        <taxon>Pseudomonadota</taxon>
        <taxon>Alphaproteobacteria</taxon>
        <taxon>Sphingomonadales</taxon>
        <taxon>Sphingomonadaceae</taxon>
        <taxon>Alterisphingorhabdus (ex Yan et al. 2024)</taxon>
    </lineage>
</organism>
<feature type="transmembrane region" description="Helical" evidence="5">
    <location>
        <begin position="130"/>
        <end position="150"/>
    </location>
</feature>
<feature type="region of interest" description="Disordered" evidence="4">
    <location>
        <begin position="697"/>
        <end position="719"/>
    </location>
</feature>
<keyword evidence="5" id="KW-0472">Membrane</keyword>
<feature type="transmembrane region" description="Helical" evidence="5">
    <location>
        <begin position="263"/>
        <end position="280"/>
    </location>
</feature>